<dbReference type="PANTHER" id="PTHR10353:SF36">
    <property type="entry name" value="LP05116P"/>
    <property type="match status" value="1"/>
</dbReference>
<keyword evidence="4" id="KW-0325">Glycoprotein</keyword>
<dbReference type="InterPro" id="IPR017853">
    <property type="entry name" value="GH"/>
</dbReference>
<sequence>MLVICIITCASAVESKGFPPSFKFGAATSAYQIEGAWNISDKSVSIWDHFIHSRPQNVIDLSTGDVACDSYHQWKEDVEIASYLGLHFYRFSLSWPRLMPKAFSNYVSEDGKNYYNNLINALLEKGIEPVVTIYHWDLPQTLQDLGGWTNPLISDWFAEYARVVFSLFADRVKIWITLNEPSAFCDVTYNTGVHAPGIISSGIGNFMCNKYALLAHAKAWRIYDKEFRPKHNGKVSLTNHIIWIEGRNETDEETAELARQLMAGMYSHPIFSKEGGWPPIVEKIMAEKSKKEGRAQSRIPPFTKEEIDLIKGTYDFYGFNYYTSRTAYKAEKGDPIGLWPFFGNADFEIDMSVRPEWKKAGTNWFFVYAPGIRKQLNWLKKNYGDVEILINENGVASYGSGLKDDDRVKYFKDHLEQVLLAINEDGVNVTRYTAWSLLDNFEWNDGYRSKFGLYQVDFEDPKRPRRPRASAHYYKRVIQQHNFDTIIGKMLP</sequence>
<dbReference type="SUPFAM" id="SSF51445">
    <property type="entry name" value="(Trans)glycosidases"/>
    <property type="match status" value="1"/>
</dbReference>
<evidence type="ECO:0000256" key="2">
    <source>
        <dbReference type="ARBA" id="ARBA00011738"/>
    </source>
</evidence>
<dbReference type="OrthoDB" id="65569at2759"/>
<dbReference type="Proteomes" id="UP000838878">
    <property type="component" value="Chromosome 12"/>
</dbReference>
<evidence type="ECO:0000256" key="3">
    <source>
        <dbReference type="ARBA" id="ARBA00022801"/>
    </source>
</evidence>
<comment type="similarity">
    <text evidence="1 6">Belongs to the glycosyl hydrolase 1 family.</text>
</comment>
<evidence type="ECO:0000256" key="5">
    <source>
        <dbReference type="ARBA" id="ARBA00023295"/>
    </source>
</evidence>
<evidence type="ECO:0000256" key="1">
    <source>
        <dbReference type="ARBA" id="ARBA00010838"/>
    </source>
</evidence>
<keyword evidence="5" id="KW-0326">Glycosidase</keyword>
<evidence type="ECO:0000256" key="6">
    <source>
        <dbReference type="RuleBase" id="RU003690"/>
    </source>
</evidence>
<dbReference type="PROSITE" id="PS00653">
    <property type="entry name" value="GLYCOSYL_HYDROL_F1_2"/>
    <property type="match status" value="1"/>
</dbReference>
<feature type="non-terminal residue" evidence="7">
    <location>
        <position position="492"/>
    </location>
</feature>
<evidence type="ECO:0000313" key="8">
    <source>
        <dbReference type="Proteomes" id="UP000838878"/>
    </source>
</evidence>
<gene>
    <name evidence="7" type="ORF">BINO364_LOCUS4222</name>
</gene>
<comment type="subunit">
    <text evidence="2">Homodimer.</text>
</comment>
<dbReference type="InterPro" id="IPR001360">
    <property type="entry name" value="Glyco_hydro_1"/>
</dbReference>
<dbReference type="Pfam" id="PF00232">
    <property type="entry name" value="Glyco_hydro_1"/>
    <property type="match status" value="1"/>
</dbReference>
<reference evidence="7" key="1">
    <citation type="submission" date="2021-12" db="EMBL/GenBank/DDBJ databases">
        <authorList>
            <person name="Martin H S."/>
        </authorList>
    </citation>
    <scope>NUCLEOTIDE SEQUENCE</scope>
</reference>
<dbReference type="InterPro" id="IPR033132">
    <property type="entry name" value="GH_1_N_CS"/>
</dbReference>
<evidence type="ECO:0000313" key="7">
    <source>
        <dbReference type="EMBL" id="CAH0717636.1"/>
    </source>
</evidence>
<evidence type="ECO:0000256" key="4">
    <source>
        <dbReference type="ARBA" id="ARBA00023180"/>
    </source>
</evidence>
<dbReference type="GO" id="GO:0005975">
    <property type="term" value="P:carbohydrate metabolic process"/>
    <property type="evidence" value="ECO:0007669"/>
    <property type="project" value="InterPro"/>
</dbReference>
<dbReference type="AlphaFoldDB" id="A0A8J9UC19"/>
<accession>A0A8J9UC19</accession>
<name>A0A8J9UC19_9NEOP</name>
<proteinExistence type="inferred from homology"/>
<evidence type="ECO:0008006" key="9">
    <source>
        <dbReference type="Google" id="ProtNLM"/>
    </source>
</evidence>
<keyword evidence="3" id="KW-0378">Hydrolase</keyword>
<organism evidence="7 8">
    <name type="scientific">Brenthis ino</name>
    <name type="common">lesser marbled fritillary</name>
    <dbReference type="NCBI Taxonomy" id="405034"/>
    <lineage>
        <taxon>Eukaryota</taxon>
        <taxon>Metazoa</taxon>
        <taxon>Ecdysozoa</taxon>
        <taxon>Arthropoda</taxon>
        <taxon>Hexapoda</taxon>
        <taxon>Insecta</taxon>
        <taxon>Pterygota</taxon>
        <taxon>Neoptera</taxon>
        <taxon>Endopterygota</taxon>
        <taxon>Lepidoptera</taxon>
        <taxon>Glossata</taxon>
        <taxon>Ditrysia</taxon>
        <taxon>Papilionoidea</taxon>
        <taxon>Nymphalidae</taxon>
        <taxon>Heliconiinae</taxon>
        <taxon>Argynnini</taxon>
        <taxon>Brenthis</taxon>
    </lineage>
</organism>
<protein>
    <recommendedName>
        <fullName evidence="9">Myrosinase 1-like</fullName>
    </recommendedName>
</protein>
<dbReference type="GO" id="GO:0008422">
    <property type="term" value="F:beta-glucosidase activity"/>
    <property type="evidence" value="ECO:0007669"/>
    <property type="project" value="TreeGrafter"/>
</dbReference>
<dbReference type="PRINTS" id="PR00131">
    <property type="entry name" value="GLHYDRLASE1"/>
</dbReference>
<dbReference type="PANTHER" id="PTHR10353">
    <property type="entry name" value="GLYCOSYL HYDROLASE"/>
    <property type="match status" value="1"/>
</dbReference>
<dbReference type="FunFam" id="3.20.20.80:FF:000013">
    <property type="entry name" value="lactase-phlorizin hydrolase"/>
    <property type="match status" value="1"/>
</dbReference>
<dbReference type="EMBL" id="OV170232">
    <property type="protein sequence ID" value="CAH0717636.1"/>
    <property type="molecule type" value="Genomic_DNA"/>
</dbReference>
<keyword evidence="8" id="KW-1185">Reference proteome</keyword>
<dbReference type="Gene3D" id="3.20.20.80">
    <property type="entry name" value="Glycosidases"/>
    <property type="match status" value="1"/>
</dbReference>